<proteinExistence type="predicted"/>
<keyword evidence="4" id="KW-1185">Reference proteome</keyword>
<dbReference type="InterPro" id="IPR057670">
    <property type="entry name" value="SH3_retrovirus"/>
</dbReference>
<name>A0A8J6L9G9_TENMO</name>
<dbReference type="Proteomes" id="UP000719412">
    <property type="component" value="Unassembled WGS sequence"/>
</dbReference>
<evidence type="ECO:0000313" key="3">
    <source>
        <dbReference type="EMBL" id="KAH0813110.1"/>
    </source>
</evidence>
<dbReference type="CDD" id="cd09272">
    <property type="entry name" value="RNase_HI_RT_Ty1"/>
    <property type="match status" value="1"/>
</dbReference>
<dbReference type="Pfam" id="PF00665">
    <property type="entry name" value="rve"/>
    <property type="match status" value="1"/>
</dbReference>
<dbReference type="GO" id="GO:0071897">
    <property type="term" value="P:DNA biosynthetic process"/>
    <property type="evidence" value="ECO:0007669"/>
    <property type="project" value="UniProtKB-ARBA"/>
</dbReference>
<reference evidence="3" key="1">
    <citation type="journal article" date="2020" name="J Insects Food Feed">
        <title>The yellow mealworm (Tenebrio molitor) genome: a resource for the emerging insects as food and feed industry.</title>
        <authorList>
            <person name="Eriksson T."/>
            <person name="Andere A."/>
            <person name="Kelstrup H."/>
            <person name="Emery V."/>
            <person name="Picard C."/>
        </authorList>
    </citation>
    <scope>NUCLEOTIDE SEQUENCE</scope>
    <source>
        <strain evidence="3">Stoneville</strain>
        <tissue evidence="3">Whole head</tissue>
    </source>
</reference>
<comment type="caution">
    <text evidence="3">The sequence shown here is derived from an EMBL/GenBank/DDBJ whole genome shotgun (WGS) entry which is preliminary data.</text>
</comment>
<feature type="compositionally biased region" description="Basic and acidic residues" evidence="1">
    <location>
        <begin position="293"/>
        <end position="329"/>
    </location>
</feature>
<dbReference type="InterPro" id="IPR001584">
    <property type="entry name" value="Integrase_cat-core"/>
</dbReference>
<dbReference type="PANTHER" id="PTHR11439:SF467">
    <property type="entry name" value="INTEGRASE CATALYTIC DOMAIN-CONTAINING PROTEIN"/>
    <property type="match status" value="1"/>
</dbReference>
<dbReference type="Gene3D" id="3.30.420.10">
    <property type="entry name" value="Ribonuclease H-like superfamily/Ribonuclease H"/>
    <property type="match status" value="2"/>
</dbReference>
<dbReference type="Pfam" id="PF07727">
    <property type="entry name" value="RVT_2"/>
    <property type="match status" value="1"/>
</dbReference>
<dbReference type="InterPro" id="IPR013103">
    <property type="entry name" value="RVT_2"/>
</dbReference>
<dbReference type="AlphaFoldDB" id="A0A8J6L9G9"/>
<dbReference type="GO" id="GO:0042575">
    <property type="term" value="C:DNA polymerase complex"/>
    <property type="evidence" value="ECO:0007669"/>
    <property type="project" value="UniProtKB-ARBA"/>
</dbReference>
<reference evidence="3" key="2">
    <citation type="submission" date="2021-08" db="EMBL/GenBank/DDBJ databases">
        <authorList>
            <person name="Eriksson T."/>
        </authorList>
    </citation>
    <scope>NUCLEOTIDE SEQUENCE</scope>
    <source>
        <strain evidence="3">Stoneville</strain>
        <tissue evidence="3">Whole head</tissue>
    </source>
</reference>
<dbReference type="InterPro" id="IPR036397">
    <property type="entry name" value="RNaseH_sf"/>
</dbReference>
<dbReference type="GO" id="GO:0015074">
    <property type="term" value="P:DNA integration"/>
    <property type="evidence" value="ECO:0007669"/>
    <property type="project" value="InterPro"/>
</dbReference>
<dbReference type="SUPFAM" id="SSF53098">
    <property type="entry name" value="Ribonuclease H-like"/>
    <property type="match status" value="1"/>
</dbReference>
<evidence type="ECO:0000313" key="4">
    <source>
        <dbReference type="Proteomes" id="UP000719412"/>
    </source>
</evidence>
<evidence type="ECO:0000259" key="2">
    <source>
        <dbReference type="PROSITE" id="PS50994"/>
    </source>
</evidence>
<dbReference type="InterPro" id="IPR043502">
    <property type="entry name" value="DNA/RNA_pol_sf"/>
</dbReference>
<gene>
    <name evidence="3" type="ORF">GEV33_009681</name>
</gene>
<dbReference type="PROSITE" id="PS50994">
    <property type="entry name" value="INTEGRASE"/>
    <property type="match status" value="1"/>
</dbReference>
<dbReference type="Pfam" id="PF13358">
    <property type="entry name" value="DDE_3"/>
    <property type="match status" value="1"/>
</dbReference>
<feature type="compositionally biased region" description="Acidic residues" evidence="1">
    <location>
        <begin position="281"/>
        <end position="292"/>
    </location>
</feature>
<feature type="domain" description="Integrase catalytic" evidence="2">
    <location>
        <begin position="16"/>
        <end position="201"/>
    </location>
</feature>
<dbReference type="GO" id="GO:0003676">
    <property type="term" value="F:nucleic acid binding"/>
    <property type="evidence" value="ECO:0007669"/>
    <property type="project" value="InterPro"/>
</dbReference>
<dbReference type="InterPro" id="IPR012337">
    <property type="entry name" value="RNaseH-like_sf"/>
</dbReference>
<sequence>MEKRCCAEVVSKVEHCTRQPSNQSYQGKKRGSVLQKQAIRHYTIMRDGVIKTSNTKKRFLVVFKDSYTKFRYGFVMKQKSDVKVVLKQFLAHAKTLGHNIQELLSDNGGEFDCEEVKRILSENGISQRLTAPYTPEQNGGSERENRTIVEMARTFKYSNSEVEFPDAIWAELVTSAIYILNRTGKSSKDGVSPYELWMGKKPRIKHLRIIGSSCYVHIPAERRKKMDKKAVKGFLVGYDGDERYRIYVPNDHKVILSRDIQFQERINDCISKVKLPMKDIENEDQVQEEDRPDEQKIDTEGKSEINSEDSQKLRKASRGDEEYETRSELGDIDEEEETSQQTSGRVLRDRSTLKKPKHLEDYTMIVEESENSAEWKRATDREITSLKENQTWILTDLPPGAKAIPCKWVFLLKKNPDGSIDKYKGRLVVKGFSQRHGIDYSETFSPVAKMGTIRSILSIAASEKMHLIQFDVSTAFLYGQLEETVFMRQPQGYEDGTSKVCQLKRSLYGLKQAPRCWNKRFGDFLQRHGFKASDADPCLYIRERGGQKLILVIYVEDGLLAATDQREMEIFIEELKIVSKKADYFLGLEIEHEEKFIKIHQKTYAKKILERFNFSECKPVSTPMLKGTEISTSEKDNQAQKFPYRQAVGALMYLMLGTRPDLAYSVGFISRTLENPTREDVIRVKRVLRYIAGTLDLGIVYRSNVDEGFLDVYSDADFGGCTSTGRSTSGVIVRYAGGAISWMSQRQPVVATSTTEAEIIAANEGAKEAIWLSRLFRGIIQLKNVPIIQVDNSAAVRLAQNLEFHRRTKHISIKHFFIREKVTEGKLGVQQISTEHQVADIMTKPLPKTRLKILCVKMGLIEHVHALTSTAIKLSLLNWILDHWMSLLSFDEICLNGNDGRGRVYRRRQPRERFAQCCIDERVSYGGGSCMIWGGISVEGRTEPVFIVGAAHGRNRRSLTAARYVEEILADHVMPYAGFVGDQFMLMHDNAKPHTARITREYLAELGLRVLEWPACSPDLNPIEHLWDELKRIVRARVPVATSIPELMMVAVWHNIPQERIVNLIRSMPNRMQGKLLLEGGEVIRGTKIKELLL</sequence>
<organism evidence="3 4">
    <name type="scientific">Tenebrio molitor</name>
    <name type="common">Yellow mealworm beetle</name>
    <dbReference type="NCBI Taxonomy" id="7067"/>
    <lineage>
        <taxon>Eukaryota</taxon>
        <taxon>Metazoa</taxon>
        <taxon>Ecdysozoa</taxon>
        <taxon>Arthropoda</taxon>
        <taxon>Hexapoda</taxon>
        <taxon>Insecta</taxon>
        <taxon>Pterygota</taxon>
        <taxon>Neoptera</taxon>
        <taxon>Endopterygota</taxon>
        <taxon>Coleoptera</taxon>
        <taxon>Polyphaga</taxon>
        <taxon>Cucujiformia</taxon>
        <taxon>Tenebrionidae</taxon>
        <taxon>Tenebrio</taxon>
    </lineage>
</organism>
<evidence type="ECO:0000256" key="1">
    <source>
        <dbReference type="SAM" id="MobiDB-lite"/>
    </source>
</evidence>
<dbReference type="Pfam" id="PF25597">
    <property type="entry name" value="SH3_retrovirus"/>
    <property type="match status" value="1"/>
</dbReference>
<dbReference type="PANTHER" id="PTHR11439">
    <property type="entry name" value="GAG-POL-RELATED RETROTRANSPOSON"/>
    <property type="match status" value="1"/>
</dbReference>
<protein>
    <recommendedName>
        <fullName evidence="2">Integrase catalytic domain-containing protein</fullName>
    </recommendedName>
</protein>
<dbReference type="SUPFAM" id="SSF56672">
    <property type="entry name" value="DNA/RNA polymerases"/>
    <property type="match status" value="1"/>
</dbReference>
<accession>A0A8J6L9G9</accession>
<feature type="region of interest" description="Disordered" evidence="1">
    <location>
        <begin position="280"/>
        <end position="352"/>
    </location>
</feature>
<dbReference type="InterPro" id="IPR038717">
    <property type="entry name" value="Tc1-like_DDE_dom"/>
</dbReference>
<dbReference type="EMBL" id="JABDTM020025585">
    <property type="protein sequence ID" value="KAH0813110.1"/>
    <property type="molecule type" value="Genomic_DNA"/>
</dbReference>